<dbReference type="Proteomes" id="UP000093069">
    <property type="component" value="Chromosome I"/>
</dbReference>
<reference evidence="3" key="1">
    <citation type="submission" date="2016-01" db="EMBL/GenBank/DDBJ databases">
        <authorList>
            <person name="Vorgias C.E."/>
        </authorList>
    </citation>
    <scope>NUCLEOTIDE SEQUENCE [LARGE SCALE GENOMIC DNA]</scope>
</reference>
<dbReference type="OrthoDB" id="374711at2157"/>
<protein>
    <submittedName>
        <fullName evidence="2">Uncharacterized protein</fullName>
    </submittedName>
</protein>
<dbReference type="RefSeq" id="WP_068576595.1">
    <property type="nucleotide sequence ID" value="NZ_CP015193.1"/>
</dbReference>
<reference evidence="1 4" key="3">
    <citation type="submission" date="2016-04" db="EMBL/GenBank/DDBJ databases">
        <title>Complete genome sequence of Thermococcus chitonophagus type strain GC74.</title>
        <authorList>
            <person name="Oger P.M."/>
        </authorList>
    </citation>
    <scope>NUCLEOTIDE SEQUENCE [LARGE SCALE GENOMIC DNA]</scope>
    <source>
        <strain evidence="1 4">GC74</strain>
    </source>
</reference>
<dbReference type="GeneID" id="33322179"/>
<evidence type="ECO:0000313" key="3">
    <source>
        <dbReference type="Proteomes" id="UP000093069"/>
    </source>
</evidence>
<name>A0A160VR06_9EURY</name>
<dbReference type="EMBL" id="LN999010">
    <property type="protein sequence ID" value="CUX77363.1"/>
    <property type="molecule type" value="Genomic_DNA"/>
</dbReference>
<sequence length="105" mass="12395">MDWLDKVIRYGMLRSEKLVVENILDKLKYEHDGKLFRGNLKSFVQEVAKASGVHTNTVYYVIRRLKELGILEEVIINGKDYIILSKRFSSRMIKLGREYSEWLKA</sequence>
<keyword evidence="4" id="KW-1185">Reference proteome</keyword>
<organism evidence="2 3">
    <name type="scientific">Thermococcus chitonophagus</name>
    <dbReference type="NCBI Taxonomy" id="54262"/>
    <lineage>
        <taxon>Archaea</taxon>
        <taxon>Methanobacteriati</taxon>
        <taxon>Methanobacteriota</taxon>
        <taxon>Thermococci</taxon>
        <taxon>Thermococcales</taxon>
        <taxon>Thermococcaceae</taxon>
        <taxon>Thermococcus</taxon>
    </lineage>
</organism>
<evidence type="ECO:0000313" key="2">
    <source>
        <dbReference type="EMBL" id="CUX77363.1"/>
    </source>
</evidence>
<evidence type="ECO:0000313" key="4">
    <source>
        <dbReference type="Proteomes" id="UP000250189"/>
    </source>
</evidence>
<reference evidence="2" key="2">
    <citation type="submission" date="2016-01" db="EMBL/GenBank/DDBJ databases">
        <authorList>
            <person name="Oliw E.H."/>
        </authorList>
    </citation>
    <scope>NUCLEOTIDE SEQUENCE</scope>
    <source>
        <strain evidence="2">1</strain>
    </source>
</reference>
<dbReference type="Proteomes" id="UP000250189">
    <property type="component" value="Chromosome"/>
</dbReference>
<dbReference type="InterPro" id="IPR036388">
    <property type="entry name" value="WH-like_DNA-bd_sf"/>
</dbReference>
<dbReference type="KEGG" id="tch:CHITON_0584"/>
<accession>A0A160VR06</accession>
<dbReference type="Gene3D" id="1.10.10.10">
    <property type="entry name" value="Winged helix-like DNA-binding domain superfamily/Winged helix DNA-binding domain"/>
    <property type="match status" value="1"/>
</dbReference>
<evidence type="ECO:0000313" key="1">
    <source>
        <dbReference type="EMBL" id="ASJ16714.1"/>
    </source>
</evidence>
<proteinExistence type="predicted"/>
<dbReference type="EMBL" id="CP015193">
    <property type="protein sequence ID" value="ASJ16714.1"/>
    <property type="molecule type" value="Genomic_DNA"/>
</dbReference>
<gene>
    <name evidence="1" type="ORF">A3L04_06330</name>
    <name evidence="2" type="ORF">CHITON_0584</name>
</gene>
<dbReference type="AlphaFoldDB" id="A0A160VR06"/>